<dbReference type="Pfam" id="PF14441">
    <property type="entry name" value="OTT_1508_deam"/>
    <property type="match status" value="1"/>
</dbReference>
<organism evidence="2 3">
    <name type="scientific">Rhizophagus clarus</name>
    <dbReference type="NCBI Taxonomy" id="94130"/>
    <lineage>
        <taxon>Eukaryota</taxon>
        <taxon>Fungi</taxon>
        <taxon>Fungi incertae sedis</taxon>
        <taxon>Mucoromycota</taxon>
        <taxon>Glomeromycotina</taxon>
        <taxon>Glomeromycetes</taxon>
        <taxon>Glomerales</taxon>
        <taxon>Glomeraceae</taxon>
        <taxon>Rhizophagus</taxon>
    </lineage>
</organism>
<evidence type="ECO:0000313" key="2">
    <source>
        <dbReference type="EMBL" id="GBB90837.1"/>
    </source>
</evidence>
<evidence type="ECO:0000256" key="1">
    <source>
        <dbReference type="SAM" id="Coils"/>
    </source>
</evidence>
<sequence>MASLLYSQVVKMTLLEEHIKEREKELKELKEYEKELKECEKELYSKECVIQSINFVVDEASKKVPGLKEYEKFSCYLATILAREKQVVVVWLRILLDSCEIHLSKNFAWLDYDLKYIDKIMKYLKDISNNAPAKLSNVENAFTETVMLYCSAKLESRLKKLKDYIKNNSNNEHVKSFKDFFLTNINYTDSMTMISYVCNLYYKEVKDKQNKSNKSKIPLEFLEYIKKVGSYAGSMSGIIDCARNIQFKQLFFNVKVFKRSPVIINNQSIYSWKNIIRRFIDEEKYKEFMDKCLNKTKVMERMRKVYTDNTTQQQQLLNDDDVKQCIYLHAEMNILTYIIDNKINGRTFIAVSKKCCYLCELYINFARDQGYNIIVTGNHKKVYSGWKLPNVKDSNFKIRSLRYILKSLDQIIGKKLEHYTRSLPAVLNSNENSLNPNNSNENMDTYYKNTDKKIKKFSLF</sequence>
<dbReference type="InterPro" id="IPR027796">
    <property type="entry name" value="OTT_1508_deam-like"/>
</dbReference>
<keyword evidence="1" id="KW-0175">Coiled coil</keyword>
<protein>
    <submittedName>
        <fullName evidence="2">Uncharacterized protein</fullName>
    </submittedName>
</protein>
<gene>
    <name evidence="2" type="ORF">RclHR1_17930005</name>
</gene>
<evidence type="ECO:0000313" key="3">
    <source>
        <dbReference type="Proteomes" id="UP000247702"/>
    </source>
</evidence>
<keyword evidence="3" id="KW-1185">Reference proteome</keyword>
<reference evidence="2 3" key="1">
    <citation type="submission" date="2017-11" db="EMBL/GenBank/DDBJ databases">
        <title>The genome of Rhizophagus clarus HR1 reveals common genetic basis of auxotrophy among arbuscular mycorrhizal fungi.</title>
        <authorList>
            <person name="Kobayashi Y."/>
        </authorList>
    </citation>
    <scope>NUCLEOTIDE SEQUENCE [LARGE SCALE GENOMIC DNA]</scope>
    <source>
        <strain evidence="2 3">HR1</strain>
    </source>
</reference>
<dbReference type="AlphaFoldDB" id="A0A2Z6QL02"/>
<accession>A0A2Z6QL02</accession>
<comment type="caution">
    <text evidence="2">The sequence shown here is derived from an EMBL/GenBank/DDBJ whole genome shotgun (WGS) entry which is preliminary data.</text>
</comment>
<dbReference type="Proteomes" id="UP000247702">
    <property type="component" value="Unassembled WGS sequence"/>
</dbReference>
<dbReference type="EMBL" id="BEXD01000883">
    <property type="protein sequence ID" value="GBB90837.1"/>
    <property type="molecule type" value="Genomic_DNA"/>
</dbReference>
<name>A0A2Z6QL02_9GLOM</name>
<proteinExistence type="predicted"/>
<feature type="coiled-coil region" evidence="1">
    <location>
        <begin position="12"/>
        <end position="49"/>
    </location>
</feature>